<dbReference type="GO" id="GO:0042834">
    <property type="term" value="F:peptidoglycan binding"/>
    <property type="evidence" value="ECO:0007669"/>
    <property type="project" value="InterPro"/>
</dbReference>
<dbReference type="SUPFAM" id="SSF110997">
    <property type="entry name" value="Sporulation related repeat"/>
    <property type="match status" value="1"/>
</dbReference>
<evidence type="ECO:0000313" key="3">
    <source>
        <dbReference type="Proteomes" id="UP000051373"/>
    </source>
</evidence>
<feature type="domain" description="SPOR" evidence="1">
    <location>
        <begin position="348"/>
        <end position="405"/>
    </location>
</feature>
<dbReference type="InterPro" id="IPR036680">
    <property type="entry name" value="SPOR-like_sf"/>
</dbReference>
<sequence>MKPLSTKLLIFRRFDLILLVILLHLVTLMFCRSILIDSLLYTVDLEYGYVKETDLREPVIDYVYEDFLYVVTAHHLYKIDPSEPISVDKIPLPLRFNYLLLKHREIMLIATGEIIILDRENLAYKSGIGIEQGDYRPMVKDQSFAAASGMNHIYLINDVGNRSNIRILNLTSGRIVKKISIERVLSFQFDSIGKTFIGLDTKNNLLVYDLAMNQRKKISLAFDAQAWSNHPDGFLVCSGQGTFLLSRTGRLIDFQPIPAKYDHRGSLFWTNDVIVELDETVLRTQDWSRNDKSIVRLFSTYDSNHDIGTDAQSNLYLMNRDPLNVSRLAKSRTQLKEATPRLAGVDSLWYLQIGAFYNPVNALRRHDELQRNGIPVVIDSTDLYRIKFGGFTDKLTALDVTEKMNLEGWLVYEHKMLTSGTEEFYAGSDRYCIRDGVVKKE</sequence>
<proteinExistence type="predicted"/>
<name>A0A0S8FUN2_UNCW3</name>
<reference evidence="2 3" key="1">
    <citation type="journal article" date="2015" name="Microbiome">
        <title>Genomic resolution of linkages in carbon, nitrogen, and sulfur cycling among widespread estuary sediment bacteria.</title>
        <authorList>
            <person name="Baker B.J."/>
            <person name="Lazar C.S."/>
            <person name="Teske A.P."/>
            <person name="Dick G.J."/>
        </authorList>
    </citation>
    <scope>NUCLEOTIDE SEQUENCE [LARGE SCALE GENOMIC DNA]</scope>
    <source>
        <strain evidence="2">SM23_42</strain>
    </source>
</reference>
<protein>
    <recommendedName>
        <fullName evidence="1">SPOR domain-containing protein</fullName>
    </recommendedName>
</protein>
<comment type="caution">
    <text evidence="2">The sequence shown here is derived from an EMBL/GenBank/DDBJ whole genome shotgun (WGS) entry which is preliminary data.</text>
</comment>
<dbReference type="EMBL" id="LJUJ01000016">
    <property type="protein sequence ID" value="KPK63228.1"/>
    <property type="molecule type" value="Genomic_DNA"/>
</dbReference>
<dbReference type="AlphaFoldDB" id="A0A0S8FUN2"/>
<accession>A0A0S8FUN2</accession>
<dbReference type="InterPro" id="IPR007730">
    <property type="entry name" value="SPOR-like_dom"/>
</dbReference>
<dbReference type="Proteomes" id="UP000051373">
    <property type="component" value="Unassembled WGS sequence"/>
</dbReference>
<dbReference type="Gene3D" id="3.30.70.1070">
    <property type="entry name" value="Sporulation related repeat"/>
    <property type="match status" value="1"/>
</dbReference>
<organism evidence="2 3">
    <name type="scientific">candidate division WOR_3 bacterium SM23_42</name>
    <dbReference type="NCBI Taxonomy" id="1703779"/>
    <lineage>
        <taxon>Bacteria</taxon>
        <taxon>Bacteria division WOR-3</taxon>
    </lineage>
</organism>
<evidence type="ECO:0000259" key="1">
    <source>
        <dbReference type="Pfam" id="PF05036"/>
    </source>
</evidence>
<dbReference type="STRING" id="1703779.AMJ83_07685"/>
<evidence type="ECO:0000313" key="2">
    <source>
        <dbReference type="EMBL" id="KPK63228.1"/>
    </source>
</evidence>
<gene>
    <name evidence="2" type="ORF">AMJ83_07685</name>
</gene>
<dbReference type="Pfam" id="PF05036">
    <property type="entry name" value="SPOR"/>
    <property type="match status" value="1"/>
</dbReference>